<evidence type="ECO:0000256" key="1">
    <source>
        <dbReference type="SAM" id="MobiDB-lite"/>
    </source>
</evidence>
<evidence type="ECO:0000313" key="2">
    <source>
        <dbReference type="EMBL" id="TWU36546.1"/>
    </source>
</evidence>
<dbReference type="RefSeq" id="WP_146601975.1">
    <property type="nucleotide sequence ID" value="NZ_SJPY01000008.1"/>
</dbReference>
<reference evidence="2 3" key="1">
    <citation type="submission" date="2019-02" db="EMBL/GenBank/DDBJ databases">
        <title>Deep-cultivation of Planctomycetes and their phenomic and genomic characterization uncovers novel biology.</title>
        <authorList>
            <person name="Wiegand S."/>
            <person name="Jogler M."/>
            <person name="Boedeker C."/>
            <person name="Pinto D."/>
            <person name="Vollmers J."/>
            <person name="Rivas-Marin E."/>
            <person name="Kohn T."/>
            <person name="Peeters S.H."/>
            <person name="Heuer A."/>
            <person name="Rast P."/>
            <person name="Oberbeckmann S."/>
            <person name="Bunk B."/>
            <person name="Jeske O."/>
            <person name="Meyerdierks A."/>
            <person name="Storesund J.E."/>
            <person name="Kallscheuer N."/>
            <person name="Luecker S."/>
            <person name="Lage O.M."/>
            <person name="Pohl T."/>
            <person name="Merkel B.J."/>
            <person name="Hornburger P."/>
            <person name="Mueller R.-W."/>
            <person name="Bruemmer F."/>
            <person name="Labrenz M."/>
            <person name="Spormann A.M."/>
            <person name="Op Den Camp H."/>
            <person name="Overmann J."/>
            <person name="Amann R."/>
            <person name="Jetten M.S.M."/>
            <person name="Mascher T."/>
            <person name="Medema M.H."/>
            <person name="Devos D.P."/>
            <person name="Kaster A.-K."/>
            <person name="Ovreas L."/>
            <person name="Rohde M."/>
            <person name="Galperin M.Y."/>
            <person name="Jogler C."/>
        </authorList>
    </citation>
    <scope>NUCLEOTIDE SEQUENCE [LARGE SCALE GENOMIC DNA]</scope>
    <source>
        <strain evidence="2 3">Q31b</strain>
    </source>
</reference>
<name>A0A5C6DNL6_9BACT</name>
<organism evidence="2 3">
    <name type="scientific">Novipirellula aureliae</name>
    <dbReference type="NCBI Taxonomy" id="2527966"/>
    <lineage>
        <taxon>Bacteria</taxon>
        <taxon>Pseudomonadati</taxon>
        <taxon>Planctomycetota</taxon>
        <taxon>Planctomycetia</taxon>
        <taxon>Pirellulales</taxon>
        <taxon>Pirellulaceae</taxon>
        <taxon>Novipirellula</taxon>
    </lineage>
</organism>
<protein>
    <submittedName>
        <fullName evidence="2">Uncharacterized protein</fullName>
    </submittedName>
</protein>
<evidence type="ECO:0000313" key="3">
    <source>
        <dbReference type="Proteomes" id="UP000315471"/>
    </source>
</evidence>
<comment type="caution">
    <text evidence="2">The sequence shown here is derived from an EMBL/GenBank/DDBJ whole genome shotgun (WGS) entry which is preliminary data.</text>
</comment>
<dbReference type="EMBL" id="SJPY01000008">
    <property type="protein sequence ID" value="TWU36546.1"/>
    <property type="molecule type" value="Genomic_DNA"/>
</dbReference>
<feature type="compositionally biased region" description="Polar residues" evidence="1">
    <location>
        <begin position="143"/>
        <end position="187"/>
    </location>
</feature>
<sequence>MPIAYEEADCGILPTINPKRGFRFLSRRFKVGSWSLAALLAISSQNAVLGQAPCNCGPGSQYPGSSQYQSGPYQGSVQYGGGQYGGGQYGVSNQAASQYYSQPGYGQSGQYYGQGPAPNQNYMQAPGQAPGQVRATGPMQAPQVAQPNARASTQGRSAAGVQSSSSDNGSDNTAAANQSQWSGSANGAVSEGYVGPLPSGGNWQGPSSWSANQGVVESQVVDGGAVYRGPMMGGQAYGGTINEGIINGGPVYAGPIGGGYLGGSAYGGGGYGQAVACAPVACAPAPQPLGLYGGFDFLFIRPHFDNNVAIVIDPPSGNTLQTYDYDYEFSPRAYLGWQDQCSGFGFRFGFWNFDADAGPYSATSNAFFEPVFVSVQGASGNLFRAATAEFDAGGGSQTLTAQHELELQVYDFEMTQAFNARGWNFLGGVGIRFADIDQLMYAKATRDGDGLTMAEVSNDLSVEGVGPTASMQVFRPLGNSRFSAFGGLRGSLLLADTNQSIYNGYYGNWDNDAGPDGIPGNGDDVVTPDTYGTLTDRADQREVITNFELQLGVQYQLPITSRCDLVLRSAYETQTWFDVGGPVDSHSTLSFDGISFMAGLMF</sequence>
<accession>A0A5C6DNL6</accession>
<feature type="region of interest" description="Disordered" evidence="1">
    <location>
        <begin position="110"/>
        <end position="209"/>
    </location>
</feature>
<dbReference type="Proteomes" id="UP000315471">
    <property type="component" value="Unassembled WGS sequence"/>
</dbReference>
<gene>
    <name evidence="2" type="ORF">Q31b_48270</name>
</gene>
<proteinExistence type="predicted"/>
<keyword evidence="3" id="KW-1185">Reference proteome</keyword>
<dbReference type="AlphaFoldDB" id="A0A5C6DNL6"/>
<dbReference type="OrthoDB" id="271223at2"/>